<dbReference type="OrthoDB" id="2142545at2759"/>
<gene>
    <name evidence="3" type="ORF">BCR36DRAFT_361665</name>
</gene>
<feature type="chain" id="PRO_5012463249" evidence="2">
    <location>
        <begin position="24"/>
        <end position="1373"/>
    </location>
</feature>
<keyword evidence="4" id="KW-1185">Reference proteome</keyword>
<keyword evidence="1" id="KW-0472">Membrane</keyword>
<keyword evidence="1" id="KW-1133">Transmembrane helix</keyword>
<reference evidence="3 4" key="1">
    <citation type="submission" date="2016-08" db="EMBL/GenBank/DDBJ databases">
        <title>Genomes of anaerobic fungi encode conserved fungal cellulosomes for biomass hydrolysis.</title>
        <authorList>
            <consortium name="DOE Joint Genome Institute"/>
            <person name="Haitjema C.H."/>
            <person name="Gilmore S.P."/>
            <person name="Henske J.K."/>
            <person name="Solomon K.V."/>
            <person name="De Groot R."/>
            <person name="Kuo A."/>
            <person name="Mondo S.J."/>
            <person name="Salamov A.A."/>
            <person name="Labutti K."/>
            <person name="Zhao Z."/>
            <person name="Chiniquy J."/>
            <person name="Barry K."/>
            <person name="Brewer H.M."/>
            <person name="Purvine S.O."/>
            <person name="Wright A.T."/>
            <person name="Boxma B."/>
            <person name="Van Alen T."/>
            <person name="Hackstein J.H."/>
            <person name="Baker S.E."/>
            <person name="Grigoriev I.V."/>
            <person name="O'Malley M.A."/>
        </authorList>
    </citation>
    <scope>NUCLEOTIDE SEQUENCE [LARGE SCALE GENOMIC DNA]</scope>
    <source>
        <strain evidence="4">finn</strain>
    </source>
</reference>
<evidence type="ECO:0000256" key="2">
    <source>
        <dbReference type="SAM" id="SignalP"/>
    </source>
</evidence>
<feature type="transmembrane region" description="Helical" evidence="1">
    <location>
        <begin position="1351"/>
        <end position="1369"/>
    </location>
</feature>
<keyword evidence="2" id="KW-0732">Signal</keyword>
<comment type="caution">
    <text evidence="3">The sequence shown here is derived from an EMBL/GenBank/DDBJ whole genome shotgun (WGS) entry which is preliminary data.</text>
</comment>
<sequence>MVVYHLYKRLIFLNLIVFKKVIADNDIIQCTYSSNKCQLDRTVDDLDENFLCYSSATKNFYKVNNESHQPDENNLFTCTLQNFSNNNIFISERYNLLNKTDTAILAGFKCYQDNSCDRITNENLYYYSIVNPKYYIYAEKNSRDILEYKKFEAIKHAVYYLNESSIILCKDFCSVSTYPNGFYIDSENKKNVIQCLQEVDSSSVSHSGGRKITKCQRKASSNMQYYINSGPDKSSSPLIYCDDTICTPISNQGNNYYLNAGGQQQQQDLLIYCINSSCSSIKPGDQQYYVGLKKTDTILIFCNNNTCSQITQVDKGFYKNSGSDFRVNPLIYCSSSTHCLTKSIDEPGYYMDASDSDHSIFSCKDTCNSIPISSITSFNIPGTCYTNNNYIIMVGDYNENEHDHDHLYSTGDDLFYYLEIERNSKFPSITSASVIKTLFRVSPVSITRVVRDGILSVNDNSHILNLNSTSLSNETSFYECNKTKMICEKKNSCKTKSYYLDMINRTGFKCEGDKLDVIDSGYYLDAASLNMNGMYHHLIYCINKNNCISITEPLNYYINGGSRYPSSSSTESLSNGSSNESLADFLIYCSTYGCSIAEKVDSSGYYIAGGSDTYSNTINNGCIYCKSTNECELKKPLSESYYINSGIDKSRKALIRCQNGACQSVATTIGYFISGNPEELIYCENVSSCSTIKASAGFYYTSEYGNEEAKKIIECKAKVTVSCEKINAEKGYYISNISNVLINCMGRKCVTFKTYNGIFHSATTITTTTNYKRNTKVVYNIITCSITGCSQLSAVELAAVPICTFDKNKCYITTKYSPSNINTVNSVSAGGYCTNLDHSIIYFATDTIVIDSDVIDGISSIYATTTTTTNCLDISGGYSSNYYVINNNIFRIDDGCILQETNSGYYFINVKTNSLVSGKTIEEYNHPDVKVFKCNDNACLQMDKPESTTYYTDVNKKIIQYNVDSDTYVFPYEKDITCIYENNKCTPNADLNDKEFCITYKGELVLAGENIKSRETGDCFKSNNIISNTFGYSQHLYEMNSNAAQIVDATGYYIVSLATNSTATYKDYNNKNNKIKIYGCKKSQCKEYQPLEDIYYYDYSSRHLYKYAHGEWTTPQTSGYVFASTMPNDLYVYKFSTTMNKVTLEGKAVSGYYYTVDNEMYDCDENNGCEKISDNGYYFTNHGEIYYCLYDSEGLEKTTCVKQNCSTGQYYYIDGTYYRCESGSIYNYISAKYCHYNEKITVNFPTAMNSEYPQEINNAIRKIAKNNNSTAIINSKVKNYLTVIPGIFTNCTYNSEDKTTKFDLVCINNYVTLDEEDNAQICSISQLGYVECIDDENNKGKCNPSFAYSRYTSNITFIFILTIISYFLYENIY</sequence>
<evidence type="ECO:0000313" key="3">
    <source>
        <dbReference type="EMBL" id="ORX42976.1"/>
    </source>
</evidence>
<evidence type="ECO:0000256" key="1">
    <source>
        <dbReference type="SAM" id="Phobius"/>
    </source>
</evidence>
<protein>
    <submittedName>
        <fullName evidence="3">Scaffoldin</fullName>
    </submittedName>
</protein>
<feature type="signal peptide" evidence="2">
    <location>
        <begin position="1"/>
        <end position="23"/>
    </location>
</feature>
<evidence type="ECO:0000313" key="4">
    <source>
        <dbReference type="Proteomes" id="UP000193719"/>
    </source>
</evidence>
<keyword evidence="1" id="KW-0812">Transmembrane</keyword>
<dbReference type="EMBL" id="MCFH01000057">
    <property type="protein sequence ID" value="ORX42976.1"/>
    <property type="molecule type" value="Genomic_DNA"/>
</dbReference>
<name>A0A1Y1UYT3_9FUNG</name>
<proteinExistence type="predicted"/>
<dbReference type="Proteomes" id="UP000193719">
    <property type="component" value="Unassembled WGS sequence"/>
</dbReference>
<accession>A0A1Y1UYT3</accession>
<dbReference type="STRING" id="1754191.A0A1Y1UYT3"/>
<organism evidence="3 4">
    <name type="scientific">Piromyces finnis</name>
    <dbReference type="NCBI Taxonomy" id="1754191"/>
    <lineage>
        <taxon>Eukaryota</taxon>
        <taxon>Fungi</taxon>
        <taxon>Fungi incertae sedis</taxon>
        <taxon>Chytridiomycota</taxon>
        <taxon>Chytridiomycota incertae sedis</taxon>
        <taxon>Neocallimastigomycetes</taxon>
        <taxon>Neocallimastigales</taxon>
        <taxon>Neocallimastigaceae</taxon>
        <taxon>Piromyces</taxon>
    </lineage>
</organism>
<reference evidence="3 4" key="2">
    <citation type="submission" date="2016-08" db="EMBL/GenBank/DDBJ databases">
        <title>Pervasive Adenine N6-methylation of Active Genes in Fungi.</title>
        <authorList>
            <consortium name="DOE Joint Genome Institute"/>
            <person name="Mondo S.J."/>
            <person name="Dannebaum R.O."/>
            <person name="Kuo R.C."/>
            <person name="Labutti K."/>
            <person name="Haridas S."/>
            <person name="Kuo A."/>
            <person name="Salamov A."/>
            <person name="Ahrendt S.R."/>
            <person name="Lipzen A."/>
            <person name="Sullivan W."/>
            <person name="Andreopoulos W.B."/>
            <person name="Clum A."/>
            <person name="Lindquist E."/>
            <person name="Daum C."/>
            <person name="Ramamoorthy G.K."/>
            <person name="Gryganskyi A."/>
            <person name="Culley D."/>
            <person name="Magnuson J.K."/>
            <person name="James T.Y."/>
            <person name="O'Malley M.A."/>
            <person name="Stajich J.E."/>
            <person name="Spatafora J.W."/>
            <person name="Visel A."/>
            <person name="Grigoriev I.V."/>
        </authorList>
    </citation>
    <scope>NUCLEOTIDE SEQUENCE [LARGE SCALE GENOMIC DNA]</scope>
    <source>
        <strain evidence="4">finn</strain>
    </source>
</reference>